<reference evidence="18" key="2">
    <citation type="submission" date="2015-06" db="UniProtKB">
        <authorList>
            <consortium name="EnsemblMetazoa"/>
        </authorList>
    </citation>
    <scope>IDENTIFICATION</scope>
</reference>
<evidence type="ECO:0000313" key="18">
    <source>
        <dbReference type="EnsemblMetazoa" id="tetur23g01260.1"/>
    </source>
</evidence>
<keyword evidence="2" id="KW-0808">Transferase</keyword>
<keyword evidence="4" id="KW-0735">Signal-anchor</keyword>
<dbReference type="KEGG" id="tut:107367708"/>
<dbReference type="InterPro" id="IPR037359">
    <property type="entry name" value="NST/OST"/>
</dbReference>
<dbReference type="GO" id="GO:0008467">
    <property type="term" value="F:[heparan sulfate]-glucosamine 3-sulfotransferase activity"/>
    <property type="evidence" value="ECO:0007669"/>
    <property type="project" value="UniProtKB-EC"/>
</dbReference>
<reference evidence="19" key="1">
    <citation type="submission" date="2011-08" db="EMBL/GenBank/DDBJ databases">
        <authorList>
            <person name="Rombauts S."/>
        </authorList>
    </citation>
    <scope>NUCLEOTIDE SEQUENCE</scope>
    <source>
        <strain evidence="19">London</strain>
    </source>
</reference>
<dbReference type="eggNOG" id="KOG3704">
    <property type="taxonomic scope" value="Eukaryota"/>
</dbReference>
<dbReference type="Proteomes" id="UP000015104">
    <property type="component" value="Unassembled WGS sequence"/>
</dbReference>
<evidence type="ECO:0000256" key="16">
    <source>
        <dbReference type="PIRSR" id="PIRSR637359-3"/>
    </source>
</evidence>
<dbReference type="HOGENOM" id="CLU_017703_4_0_1"/>
<evidence type="ECO:0000256" key="5">
    <source>
        <dbReference type="ARBA" id="ARBA00022989"/>
    </source>
</evidence>
<feature type="binding site" evidence="15">
    <location>
        <begin position="354"/>
        <end position="358"/>
    </location>
    <ligand>
        <name>3'-phosphoadenylyl sulfate</name>
        <dbReference type="ChEBI" id="CHEBI:58339"/>
    </ligand>
</feature>
<sequence length="393" mass="45527">MIIMNMPSIGLYRSRYKSRSKLRNRNFIAILLAFLASFCILFHLISFNNYGFKSLATCLEGATRSKSFHANNQVNHGIEDNIDNTYGFRHIGDDIESQNDENQASSTSTLSYYSSSSSSVELVDSSLHFPRTRRRLPGCIIIGVRKGGTRALLEFLNLHPSIQKASDEVHFFDDNNKYGYGLTWYRKQMPYSFPDQVTIEKTPAYFITDSVPHRIHSMNSSIKLILIVRDPVTRLISDYAQLAENKAKRDRKMASFERMALQPNGAVNVAYKPVRTSLYSIFYSKWIQLFPAHQLHVVDGDRLVYDPFPEVQKAETFLGLEHKISRDNFIYNATKGFYCVRINGTLEKCLNESKGRPHPQVNPQVIRILRRFYRPYNYQFYKMTGRNFDWPEV</sequence>
<dbReference type="OrthoDB" id="411451at2759"/>
<evidence type="ECO:0000259" key="17">
    <source>
        <dbReference type="Pfam" id="PF00685"/>
    </source>
</evidence>
<feature type="active site" description="For sulfotransferase activity" evidence="14">
    <location>
        <position position="146"/>
    </location>
</feature>
<evidence type="ECO:0000256" key="4">
    <source>
        <dbReference type="ARBA" id="ARBA00022968"/>
    </source>
</evidence>
<dbReference type="Gene3D" id="3.40.50.300">
    <property type="entry name" value="P-loop containing nucleotide triphosphate hydrolases"/>
    <property type="match status" value="1"/>
</dbReference>
<dbReference type="EnsemblMetazoa" id="tetur23g01260.1">
    <property type="protein sequence ID" value="tetur23g01260.1"/>
    <property type="gene ID" value="tetur23g01260"/>
</dbReference>
<evidence type="ECO:0000256" key="12">
    <source>
        <dbReference type="ARBA" id="ARBA00071906"/>
    </source>
</evidence>
<feature type="binding site" evidence="15">
    <location>
        <position position="338"/>
    </location>
    <ligand>
        <name>3'-phosphoadenylyl sulfate</name>
        <dbReference type="ChEBI" id="CHEBI:58339"/>
    </ligand>
</feature>
<dbReference type="Pfam" id="PF00685">
    <property type="entry name" value="Sulfotransfer_1"/>
    <property type="match status" value="1"/>
</dbReference>
<evidence type="ECO:0000256" key="3">
    <source>
        <dbReference type="ARBA" id="ARBA00022692"/>
    </source>
</evidence>
<dbReference type="PANTHER" id="PTHR10605:SF65">
    <property type="entry name" value="GH20068P"/>
    <property type="match status" value="1"/>
</dbReference>
<dbReference type="FunFam" id="3.40.50.300:FF:000603">
    <property type="entry name" value="Sulfotransferase"/>
    <property type="match status" value="1"/>
</dbReference>
<protein>
    <recommendedName>
        <fullName evidence="12">Heparan sulfate glucosamine 3-O-sulfotransferase 5</fullName>
        <ecNumber evidence="11">2.8.2.23</ecNumber>
    </recommendedName>
    <alternativeName>
        <fullName evidence="13">Heparan sulfate D-glucosaminyl 3-O-sulfotransferase 5</fullName>
    </alternativeName>
</protein>
<keyword evidence="3" id="KW-0812">Transmembrane</keyword>
<dbReference type="AlphaFoldDB" id="T1KVN2"/>
<keyword evidence="5" id="KW-1133">Transmembrane helix</keyword>
<keyword evidence="7" id="KW-0472">Membrane</keyword>
<dbReference type="SUPFAM" id="SSF52540">
    <property type="entry name" value="P-loop containing nucleoside triphosphate hydrolases"/>
    <property type="match status" value="1"/>
</dbReference>
<evidence type="ECO:0000256" key="14">
    <source>
        <dbReference type="PIRSR" id="PIRSR637359-1"/>
    </source>
</evidence>
<keyword evidence="19" id="KW-1185">Reference proteome</keyword>
<evidence type="ECO:0000313" key="19">
    <source>
        <dbReference type="Proteomes" id="UP000015104"/>
    </source>
</evidence>
<proteinExistence type="predicted"/>
<comment type="subcellular location">
    <subcellularLocation>
        <location evidence="1">Golgi apparatus membrane</location>
        <topology evidence="1">Single-pass type II membrane protein</topology>
    </subcellularLocation>
</comment>
<feature type="binding site" evidence="15">
    <location>
        <begin position="146"/>
        <end position="150"/>
    </location>
    <ligand>
        <name>3'-phosphoadenylyl sulfate</name>
        <dbReference type="ChEBI" id="CHEBI:58339"/>
    </ligand>
</feature>
<evidence type="ECO:0000256" key="15">
    <source>
        <dbReference type="PIRSR" id="PIRSR637359-2"/>
    </source>
</evidence>
<evidence type="ECO:0000256" key="2">
    <source>
        <dbReference type="ARBA" id="ARBA00022679"/>
    </source>
</evidence>
<name>T1KVN2_TETUR</name>
<organism evidence="18 19">
    <name type="scientific">Tetranychus urticae</name>
    <name type="common">Two-spotted spider mite</name>
    <dbReference type="NCBI Taxonomy" id="32264"/>
    <lineage>
        <taxon>Eukaryota</taxon>
        <taxon>Metazoa</taxon>
        <taxon>Ecdysozoa</taxon>
        <taxon>Arthropoda</taxon>
        <taxon>Chelicerata</taxon>
        <taxon>Arachnida</taxon>
        <taxon>Acari</taxon>
        <taxon>Acariformes</taxon>
        <taxon>Trombidiformes</taxon>
        <taxon>Prostigmata</taxon>
        <taxon>Eleutherengona</taxon>
        <taxon>Raphignathae</taxon>
        <taxon>Tetranychoidea</taxon>
        <taxon>Tetranychidae</taxon>
        <taxon>Tetranychus</taxon>
    </lineage>
</organism>
<evidence type="ECO:0000256" key="10">
    <source>
        <dbReference type="ARBA" id="ARBA00052516"/>
    </source>
</evidence>
<dbReference type="GO" id="GO:0000139">
    <property type="term" value="C:Golgi membrane"/>
    <property type="evidence" value="ECO:0007669"/>
    <property type="project" value="UniProtKB-SubCell"/>
</dbReference>
<keyword evidence="9" id="KW-0325">Glycoprotein</keyword>
<comment type="catalytic activity">
    <reaction evidence="10">
        <text>alpha-D-glucosaminyl-[heparan sulfate](n) + 3'-phosphoadenylyl sulfate = 3-sulfo-alpha-D-glucosaminyl-[heparan sulfate](n) + adenosine 3',5'-bisphosphate + H(+)</text>
        <dbReference type="Rhea" id="RHEA:15461"/>
        <dbReference type="Rhea" id="RHEA-COMP:9830"/>
        <dbReference type="Rhea" id="RHEA-COMP:9831"/>
        <dbReference type="ChEBI" id="CHEBI:15378"/>
        <dbReference type="ChEBI" id="CHEBI:58339"/>
        <dbReference type="ChEBI" id="CHEBI:58343"/>
        <dbReference type="ChEBI" id="CHEBI:58388"/>
        <dbReference type="ChEBI" id="CHEBI:70975"/>
        <dbReference type="EC" id="2.8.2.23"/>
    </reaction>
</comment>
<keyword evidence="8 16" id="KW-1015">Disulfide bond</keyword>
<dbReference type="InterPro" id="IPR000863">
    <property type="entry name" value="Sulfotransferase_dom"/>
</dbReference>
<dbReference type="InterPro" id="IPR027417">
    <property type="entry name" value="P-loop_NTPase"/>
</dbReference>
<feature type="binding site" evidence="15">
    <location>
        <position position="229"/>
    </location>
    <ligand>
        <name>3'-phosphoadenylyl sulfate</name>
        <dbReference type="ChEBI" id="CHEBI:58339"/>
    </ligand>
</feature>
<evidence type="ECO:0000256" key="11">
    <source>
        <dbReference type="ARBA" id="ARBA00066719"/>
    </source>
</evidence>
<evidence type="ECO:0000256" key="8">
    <source>
        <dbReference type="ARBA" id="ARBA00023157"/>
    </source>
</evidence>
<feature type="domain" description="Sulfotransferase" evidence="17">
    <location>
        <begin position="139"/>
        <end position="374"/>
    </location>
</feature>
<gene>
    <name evidence="18" type="primary">107367708</name>
</gene>
<dbReference type="PANTHER" id="PTHR10605">
    <property type="entry name" value="HEPARAN SULFATE SULFOTRANSFERASE"/>
    <property type="match status" value="1"/>
</dbReference>
<evidence type="ECO:0000256" key="7">
    <source>
        <dbReference type="ARBA" id="ARBA00023136"/>
    </source>
</evidence>
<feature type="binding site" evidence="15">
    <location>
        <position position="237"/>
    </location>
    <ligand>
        <name>3'-phosphoadenylyl sulfate</name>
        <dbReference type="ChEBI" id="CHEBI:58339"/>
    </ligand>
</feature>
<dbReference type="EMBL" id="CAEY01000613">
    <property type="status" value="NOT_ANNOTATED_CDS"/>
    <property type="molecule type" value="Genomic_DNA"/>
</dbReference>
<dbReference type="EC" id="2.8.2.23" evidence="11"/>
<feature type="disulfide bond" evidence="16">
    <location>
        <begin position="339"/>
        <end position="349"/>
    </location>
</feature>
<evidence type="ECO:0000256" key="9">
    <source>
        <dbReference type="ARBA" id="ARBA00023180"/>
    </source>
</evidence>
<dbReference type="OMA" id="ISLYHTY"/>
<keyword evidence="6" id="KW-0333">Golgi apparatus</keyword>
<evidence type="ECO:0000256" key="13">
    <source>
        <dbReference type="ARBA" id="ARBA00077477"/>
    </source>
</evidence>
<evidence type="ECO:0000256" key="1">
    <source>
        <dbReference type="ARBA" id="ARBA00004323"/>
    </source>
</evidence>
<accession>T1KVN2</accession>
<dbReference type="STRING" id="32264.T1KVN2"/>
<evidence type="ECO:0000256" key="6">
    <source>
        <dbReference type="ARBA" id="ARBA00023034"/>
    </source>
</evidence>